<dbReference type="SUPFAM" id="SSF64593">
    <property type="entry name" value="Intermediate filament protein, coiled coil region"/>
    <property type="match status" value="2"/>
</dbReference>
<dbReference type="PRINTS" id="PR01248">
    <property type="entry name" value="TYPE1KERATIN"/>
</dbReference>
<feature type="domain" description="IF rod" evidence="5">
    <location>
        <begin position="74"/>
        <end position="376"/>
    </location>
</feature>
<feature type="coiled-coil region" evidence="3">
    <location>
        <begin position="78"/>
        <end position="112"/>
    </location>
</feature>
<dbReference type="Gene3D" id="1.20.5.1160">
    <property type="entry name" value="Vasodilator-stimulated phosphoprotein"/>
    <property type="match status" value="1"/>
</dbReference>
<dbReference type="InterPro" id="IPR039008">
    <property type="entry name" value="IF_rod_dom"/>
</dbReference>
<sequence>QRVLPCPQHLRGSLCVSFSRFSFGGACGLGGGYGGGFSSSSRYGGGLGAGFGGGLGAGLGGGFAGGDGLLVGSEKVTMQHLNDRLASYLDKVRALEEANADLEVKIRDWYLRQRPSEIKDYSPYFKTIEDLRHKIIAATIENAQPILQIDNARLAEHELALRQTVEAGINGLCRVLDELTLARTDLEMQMEGLKEELAYLRKNHEEEMLALRGQTGGEVNVETDAAPGMDLSCILNEMRNQYEQMAKQNHRDAEAWFLSKTKELNKKVASSSELVQSSRSEVMELQRVFQGLEMELQSQLSIKASLENSLEETKGCYCMQLSQIQGLIGSVEEQLAQLSCEMEQQSQEYQILLDMKTRLEQIATYCRLLEGEDAHLSSPHASGQSCSSRVVFTSSSSSSSRQTWPILKEQGSSSFSQGQCS</sequence>
<dbReference type="InterPro" id="IPR002957">
    <property type="entry name" value="Keratin_I"/>
</dbReference>
<dbReference type="InParanoid" id="G3RN40"/>
<dbReference type="Proteomes" id="UP000001519">
    <property type="component" value="Chromosome 5"/>
</dbReference>
<reference evidence="6" key="3">
    <citation type="submission" date="2025-08" db="UniProtKB">
        <authorList>
            <consortium name="Ensembl"/>
        </authorList>
    </citation>
    <scope>IDENTIFICATION</scope>
</reference>
<keyword evidence="7" id="KW-1185">Reference proteome</keyword>
<dbReference type="GO" id="GO:0030216">
    <property type="term" value="P:keratinocyte differentiation"/>
    <property type="evidence" value="ECO:0000318"/>
    <property type="project" value="GO_Central"/>
</dbReference>
<reference evidence="6 7" key="2">
    <citation type="journal article" date="2012" name="Nature">
        <title>Insights into hominid evolution from the gorilla genome sequence.</title>
        <authorList>
            <person name="Scally A."/>
            <person name="Dutheil J.Y."/>
            <person name="Hillier L.W."/>
            <person name="Jordan G.E."/>
            <person name="Goodhead I."/>
            <person name="Herrero J."/>
            <person name="Hobolth A."/>
            <person name="Lappalainen T."/>
            <person name="Mailund T."/>
            <person name="Marques-Bonet T."/>
            <person name="McCarthy S."/>
            <person name="Montgomery S.H."/>
            <person name="Schwalie P.C."/>
            <person name="Tang Y.A."/>
            <person name="Ward M.C."/>
            <person name="Xue Y."/>
            <person name="Yngvadottir B."/>
            <person name="Alkan C."/>
            <person name="Andersen L.N."/>
            <person name="Ayub Q."/>
            <person name="Ball E.V."/>
            <person name="Beal K."/>
            <person name="Bradley B.J."/>
            <person name="Chen Y."/>
            <person name="Clee C.M."/>
            <person name="Fitzgerald S."/>
            <person name="Graves T.A."/>
            <person name="Gu Y."/>
            <person name="Heath P."/>
            <person name="Heger A."/>
            <person name="Karakoc E."/>
            <person name="Kolb-Kokocinski A."/>
            <person name="Laird G.K."/>
            <person name="Lunter G."/>
            <person name="Meader S."/>
            <person name="Mort M."/>
            <person name="Mullikin J.C."/>
            <person name="Munch K."/>
            <person name="O'Connor T.D."/>
            <person name="Phillips A.D."/>
            <person name="Prado-Martinez J."/>
            <person name="Rogers A.S."/>
            <person name="Sajjadian S."/>
            <person name="Schmidt D."/>
            <person name="Shaw K."/>
            <person name="Simpson J.T."/>
            <person name="Stenson P.D."/>
            <person name="Turner D.J."/>
            <person name="Vigilant L."/>
            <person name="Vilella A.J."/>
            <person name="Whitener W."/>
            <person name="Zhu B."/>
            <person name="Cooper D.N."/>
            <person name="de Jong P."/>
            <person name="Dermitzakis E.T."/>
            <person name="Eichler E.E."/>
            <person name="Flicek P."/>
            <person name="Goldman N."/>
            <person name="Mundy N.I."/>
            <person name="Ning Z."/>
            <person name="Odom D.T."/>
            <person name="Ponting C.P."/>
            <person name="Quail M.A."/>
            <person name="Ryder O.A."/>
            <person name="Searle S.M."/>
            <person name="Warren W.C."/>
            <person name="Wilson R.K."/>
            <person name="Schierup M.H."/>
            <person name="Rogers J."/>
            <person name="Tyler-Smith C."/>
            <person name="Durbin R."/>
        </authorList>
    </citation>
    <scope>NUCLEOTIDE SEQUENCE [LARGE SCALE GENOMIC DNA]</scope>
</reference>
<dbReference type="Gene3D" id="1.20.5.500">
    <property type="entry name" value="Single helix bin"/>
    <property type="match status" value="1"/>
</dbReference>
<dbReference type="EMBL" id="CABD030038963">
    <property type="status" value="NOT_ANNOTATED_CDS"/>
    <property type="molecule type" value="Genomic_DNA"/>
</dbReference>
<dbReference type="HOGENOM" id="CLU_012560_8_2_1"/>
<dbReference type="OMA" id="EMQMEGL"/>
<organism evidence="6 7">
    <name type="scientific">Gorilla gorilla gorilla</name>
    <name type="common">Western lowland gorilla</name>
    <dbReference type="NCBI Taxonomy" id="9595"/>
    <lineage>
        <taxon>Eukaryota</taxon>
        <taxon>Metazoa</taxon>
        <taxon>Chordata</taxon>
        <taxon>Craniata</taxon>
        <taxon>Vertebrata</taxon>
        <taxon>Euteleostomi</taxon>
        <taxon>Mammalia</taxon>
        <taxon>Eutheria</taxon>
        <taxon>Euarchontoglires</taxon>
        <taxon>Primates</taxon>
        <taxon>Haplorrhini</taxon>
        <taxon>Catarrhini</taxon>
        <taxon>Hominidae</taxon>
        <taxon>Gorilla</taxon>
    </lineage>
</organism>
<name>G3RN40_GORGO</name>
<feature type="compositionally biased region" description="Low complexity" evidence="4">
    <location>
        <begin position="410"/>
        <end position="421"/>
    </location>
</feature>
<evidence type="ECO:0000256" key="4">
    <source>
        <dbReference type="SAM" id="MobiDB-lite"/>
    </source>
</evidence>
<dbReference type="PANTHER" id="PTHR23239:SF362">
    <property type="entry name" value="IF ROD DOMAIN-CONTAINING PROTEIN"/>
    <property type="match status" value="1"/>
</dbReference>
<evidence type="ECO:0000313" key="7">
    <source>
        <dbReference type="Proteomes" id="UP000001519"/>
    </source>
</evidence>
<keyword evidence="2 3" id="KW-0175">Coiled coil</keyword>
<proteinExistence type="predicted"/>
<dbReference type="SMART" id="SM01391">
    <property type="entry name" value="Filament"/>
    <property type="match status" value="1"/>
</dbReference>
<feature type="coiled-coil region" evidence="3">
    <location>
        <begin position="328"/>
        <end position="355"/>
    </location>
</feature>
<dbReference type="PANTHER" id="PTHR23239">
    <property type="entry name" value="INTERMEDIATE FILAMENT"/>
    <property type="match status" value="1"/>
</dbReference>
<accession>G3RN40</accession>
<reference evidence="6" key="4">
    <citation type="submission" date="2025-09" db="UniProtKB">
        <authorList>
            <consortium name="Ensembl"/>
        </authorList>
    </citation>
    <scope>IDENTIFICATION</scope>
</reference>
<dbReference type="GO" id="GO:0045109">
    <property type="term" value="P:intermediate filament organization"/>
    <property type="evidence" value="ECO:0000318"/>
    <property type="project" value="GO_Central"/>
</dbReference>
<dbReference type="Pfam" id="PF00038">
    <property type="entry name" value="Filament"/>
    <property type="match status" value="1"/>
</dbReference>
<evidence type="ECO:0000256" key="2">
    <source>
        <dbReference type="ARBA" id="ARBA00023054"/>
    </source>
</evidence>
<dbReference type="GeneTree" id="ENSGT00940000154602"/>
<dbReference type="FunFam" id="1.20.5.170:FF:000002">
    <property type="entry name" value="Type I keratin KA11"/>
    <property type="match status" value="1"/>
</dbReference>
<feature type="region of interest" description="Disordered" evidence="4">
    <location>
        <begin position="395"/>
        <end position="421"/>
    </location>
</feature>
<dbReference type="Bgee" id="ENSGGOG00000004314">
    <property type="expression patterns" value="Expressed in prefrontal cortex"/>
</dbReference>
<dbReference type="Ensembl" id="ENSGGOT00000022820.2">
    <property type="protein sequence ID" value="ENSGGOP00000017206.2"/>
    <property type="gene ID" value="ENSGGOG00000004314.3"/>
</dbReference>
<dbReference type="GO" id="GO:0002009">
    <property type="term" value="P:morphogenesis of an epithelium"/>
    <property type="evidence" value="ECO:0000318"/>
    <property type="project" value="GO_Central"/>
</dbReference>
<dbReference type="GO" id="GO:0005856">
    <property type="term" value="C:cytoskeleton"/>
    <property type="evidence" value="ECO:0000318"/>
    <property type="project" value="GO_Central"/>
</dbReference>
<reference evidence="7" key="1">
    <citation type="submission" date="2011-05" db="EMBL/GenBank/DDBJ databases">
        <title>Insights into the evolution of the great apes provided by the gorilla genome.</title>
        <authorList>
            <person name="Scally A."/>
        </authorList>
    </citation>
    <scope>NUCLEOTIDE SEQUENCE [LARGE SCALE GENOMIC DNA]</scope>
</reference>
<dbReference type="GO" id="GO:0030280">
    <property type="term" value="F:structural constituent of skin epidermis"/>
    <property type="evidence" value="ECO:0000318"/>
    <property type="project" value="GO_Central"/>
</dbReference>
<dbReference type="FunFam" id="1.20.5.500:FF:000001">
    <property type="entry name" value="Type II keratin 23"/>
    <property type="match status" value="1"/>
</dbReference>
<dbReference type="AlphaFoldDB" id="G3RN40"/>
<feature type="coiled-coil region" evidence="3">
    <location>
        <begin position="176"/>
        <end position="203"/>
    </location>
</feature>
<evidence type="ECO:0000256" key="3">
    <source>
        <dbReference type="SAM" id="Coils"/>
    </source>
</evidence>
<dbReference type="PROSITE" id="PS51842">
    <property type="entry name" value="IF_ROD_2"/>
    <property type="match status" value="1"/>
</dbReference>
<evidence type="ECO:0000256" key="1">
    <source>
        <dbReference type="ARBA" id="ARBA00022754"/>
    </source>
</evidence>
<keyword evidence="1" id="KW-0403">Intermediate filament</keyword>
<evidence type="ECO:0000259" key="5">
    <source>
        <dbReference type="PROSITE" id="PS51842"/>
    </source>
</evidence>
<gene>
    <name evidence="6" type="primary">LOC101124577</name>
</gene>
<protein>
    <recommendedName>
        <fullName evidence="5">IF rod domain-containing protein</fullName>
    </recommendedName>
</protein>
<evidence type="ECO:0000313" key="6">
    <source>
        <dbReference type="Ensembl" id="ENSGGOP00000017206.2"/>
    </source>
</evidence>
<dbReference type="Gene3D" id="1.20.5.170">
    <property type="match status" value="1"/>
</dbReference>
<dbReference type="STRING" id="9593.ENSGGOP00000017206"/>
<dbReference type="GO" id="GO:0045095">
    <property type="term" value="C:keratin filament"/>
    <property type="evidence" value="ECO:0000318"/>
    <property type="project" value="GO_Central"/>
</dbReference>